<dbReference type="EMBL" id="BLPF01000001">
    <property type="protein sequence ID" value="GFJ80241.1"/>
    <property type="molecule type" value="Genomic_DNA"/>
</dbReference>
<accession>A0A6V8KCT7</accession>
<dbReference type="SUPFAM" id="SSF53822">
    <property type="entry name" value="Periplasmic binding protein-like I"/>
    <property type="match status" value="1"/>
</dbReference>
<gene>
    <name evidence="1" type="ORF">Phou_044210</name>
</gene>
<evidence type="ECO:0000313" key="2">
    <source>
        <dbReference type="Proteomes" id="UP000482800"/>
    </source>
</evidence>
<proteinExistence type="predicted"/>
<dbReference type="AlphaFoldDB" id="A0A6V8KCT7"/>
<keyword evidence="2" id="KW-1185">Reference proteome</keyword>
<evidence type="ECO:0008006" key="3">
    <source>
        <dbReference type="Google" id="ProtNLM"/>
    </source>
</evidence>
<organism evidence="1 2">
    <name type="scientific">Phytohabitans houttuyneae</name>
    <dbReference type="NCBI Taxonomy" id="1076126"/>
    <lineage>
        <taxon>Bacteria</taxon>
        <taxon>Bacillati</taxon>
        <taxon>Actinomycetota</taxon>
        <taxon>Actinomycetes</taxon>
        <taxon>Micromonosporales</taxon>
        <taxon>Micromonosporaceae</taxon>
    </lineage>
</organism>
<protein>
    <recommendedName>
        <fullName evidence="3">LacI family transcriptional regulator</fullName>
    </recommendedName>
</protein>
<dbReference type="Proteomes" id="UP000482800">
    <property type="component" value="Unassembled WGS sequence"/>
</dbReference>
<name>A0A6V8KCT7_9ACTN</name>
<reference evidence="1 2" key="1">
    <citation type="submission" date="2020-03" db="EMBL/GenBank/DDBJ databases">
        <title>Whole genome shotgun sequence of Phytohabitans houttuyneae NBRC 108639.</title>
        <authorList>
            <person name="Komaki H."/>
            <person name="Tamura T."/>
        </authorList>
    </citation>
    <scope>NUCLEOTIDE SEQUENCE [LARGE SCALE GENOMIC DNA]</scope>
    <source>
        <strain evidence="1 2">NBRC 108639</strain>
    </source>
</reference>
<evidence type="ECO:0000313" key="1">
    <source>
        <dbReference type="EMBL" id="GFJ80241.1"/>
    </source>
</evidence>
<sequence>MANPTGAAGRAAVDMLLQHGDDRRTTAQVTLQTELVIRDSTGPAPTGKPHTVKE</sequence>
<comment type="caution">
    <text evidence="1">The sequence shown here is derived from an EMBL/GenBank/DDBJ whole genome shotgun (WGS) entry which is preliminary data.</text>
</comment>
<dbReference type="InterPro" id="IPR028082">
    <property type="entry name" value="Peripla_BP_I"/>
</dbReference>
<reference evidence="1 2" key="2">
    <citation type="submission" date="2020-03" db="EMBL/GenBank/DDBJ databases">
        <authorList>
            <person name="Ichikawa N."/>
            <person name="Kimura A."/>
            <person name="Kitahashi Y."/>
            <person name="Uohara A."/>
        </authorList>
    </citation>
    <scope>NUCLEOTIDE SEQUENCE [LARGE SCALE GENOMIC DNA]</scope>
    <source>
        <strain evidence="1 2">NBRC 108639</strain>
    </source>
</reference>